<evidence type="ECO:0000313" key="14">
    <source>
        <dbReference type="Proteomes" id="UP000192761"/>
    </source>
</evidence>
<evidence type="ECO:0000259" key="12">
    <source>
        <dbReference type="Pfam" id="PF01467"/>
    </source>
</evidence>
<comment type="similarity">
    <text evidence="3 11">Belongs to the NadD family.</text>
</comment>
<dbReference type="UniPathway" id="UPA00253">
    <property type="reaction ID" value="UER00332"/>
</dbReference>
<dbReference type="OrthoDB" id="5295945at2"/>
<gene>
    <name evidence="11" type="primary">nadD</name>
    <name evidence="13" type="ORF">SAMN02745857_04137</name>
</gene>
<evidence type="ECO:0000256" key="4">
    <source>
        <dbReference type="ARBA" id="ARBA00022642"/>
    </source>
</evidence>
<dbReference type="EMBL" id="FWXD01000045">
    <property type="protein sequence ID" value="SMC29796.1"/>
    <property type="molecule type" value="Genomic_DNA"/>
</dbReference>
<comment type="catalytic activity">
    <reaction evidence="10 11">
        <text>nicotinate beta-D-ribonucleotide + ATP + H(+) = deamido-NAD(+) + diphosphate</text>
        <dbReference type="Rhea" id="RHEA:22860"/>
        <dbReference type="ChEBI" id="CHEBI:15378"/>
        <dbReference type="ChEBI" id="CHEBI:30616"/>
        <dbReference type="ChEBI" id="CHEBI:33019"/>
        <dbReference type="ChEBI" id="CHEBI:57502"/>
        <dbReference type="ChEBI" id="CHEBI:58437"/>
        <dbReference type="EC" id="2.7.7.18"/>
    </reaction>
</comment>
<keyword evidence="7 11" id="KW-0547">Nucleotide-binding</keyword>
<keyword evidence="6 11" id="KW-0548">Nucleotidyltransferase</keyword>
<dbReference type="RefSeq" id="WP_084093047.1">
    <property type="nucleotide sequence ID" value="NZ_FWXD01000045.1"/>
</dbReference>
<dbReference type="InterPro" id="IPR004821">
    <property type="entry name" value="Cyt_trans-like"/>
</dbReference>
<name>A0A1W1Y0W7_9NEIS</name>
<comment type="function">
    <text evidence="1 11">Catalyzes the reversible adenylation of nicotinate mononucleotide (NaMN) to nicotinic acid adenine dinucleotide (NaAD).</text>
</comment>
<dbReference type="InterPro" id="IPR014729">
    <property type="entry name" value="Rossmann-like_a/b/a_fold"/>
</dbReference>
<dbReference type="NCBIfam" id="NF000840">
    <property type="entry name" value="PRK00071.1-3"/>
    <property type="match status" value="1"/>
</dbReference>
<dbReference type="PANTHER" id="PTHR39321:SF3">
    <property type="entry name" value="PHOSPHOPANTETHEINE ADENYLYLTRANSFERASE"/>
    <property type="match status" value="1"/>
</dbReference>
<keyword evidence="5 11" id="KW-0808">Transferase</keyword>
<dbReference type="NCBIfam" id="NF000839">
    <property type="entry name" value="PRK00071.1-1"/>
    <property type="match status" value="1"/>
</dbReference>
<feature type="domain" description="Cytidyltransferase-like" evidence="12">
    <location>
        <begin position="6"/>
        <end position="182"/>
    </location>
</feature>
<keyword evidence="8 11" id="KW-0067">ATP-binding</keyword>
<evidence type="ECO:0000256" key="8">
    <source>
        <dbReference type="ARBA" id="ARBA00022840"/>
    </source>
</evidence>
<dbReference type="Gene3D" id="3.40.50.620">
    <property type="entry name" value="HUPs"/>
    <property type="match status" value="1"/>
</dbReference>
<reference evidence="13 14" key="1">
    <citation type="submission" date="2017-04" db="EMBL/GenBank/DDBJ databases">
        <authorList>
            <person name="Afonso C.L."/>
            <person name="Miller P.J."/>
            <person name="Scott M.A."/>
            <person name="Spackman E."/>
            <person name="Goraichik I."/>
            <person name="Dimitrov K.M."/>
            <person name="Suarez D.L."/>
            <person name="Swayne D.E."/>
        </authorList>
    </citation>
    <scope>NUCLEOTIDE SEQUENCE [LARGE SCALE GENOMIC DNA]</scope>
    <source>
        <strain evidence="13 14">DSM 23236</strain>
    </source>
</reference>
<dbReference type="STRING" id="1121001.SAMN02745857_04137"/>
<dbReference type="GO" id="GO:0004515">
    <property type="term" value="F:nicotinate-nucleotide adenylyltransferase activity"/>
    <property type="evidence" value="ECO:0007669"/>
    <property type="project" value="UniProtKB-UniRule"/>
</dbReference>
<evidence type="ECO:0000256" key="9">
    <source>
        <dbReference type="ARBA" id="ARBA00023027"/>
    </source>
</evidence>
<evidence type="ECO:0000256" key="2">
    <source>
        <dbReference type="ARBA" id="ARBA00005019"/>
    </source>
</evidence>
<dbReference type="AlphaFoldDB" id="A0A1W1Y0W7"/>
<dbReference type="InterPro" id="IPR005248">
    <property type="entry name" value="NadD/NMNAT"/>
</dbReference>
<proteinExistence type="inferred from homology"/>
<dbReference type="HAMAP" id="MF_00244">
    <property type="entry name" value="NaMN_adenylyltr"/>
    <property type="match status" value="1"/>
</dbReference>
<comment type="pathway">
    <text evidence="2 11">Cofactor biosynthesis; NAD(+) biosynthesis; deamido-NAD(+) from nicotinate D-ribonucleotide: step 1/1.</text>
</comment>
<dbReference type="EC" id="2.7.7.18" evidence="11"/>
<dbReference type="GO" id="GO:0009435">
    <property type="term" value="P:NAD+ biosynthetic process"/>
    <property type="evidence" value="ECO:0007669"/>
    <property type="project" value="UniProtKB-UniRule"/>
</dbReference>
<protein>
    <recommendedName>
        <fullName evidence="11">Probable nicotinate-nucleotide adenylyltransferase</fullName>
        <ecNumber evidence="11">2.7.7.18</ecNumber>
    </recommendedName>
    <alternativeName>
        <fullName evidence="11">Deamido-NAD(+) diphosphorylase</fullName>
    </alternativeName>
    <alternativeName>
        <fullName evidence="11">Deamido-NAD(+) pyrophosphorylase</fullName>
    </alternativeName>
    <alternativeName>
        <fullName evidence="11">Nicotinate mononucleotide adenylyltransferase</fullName>
        <shortName evidence="11">NaMN adenylyltransferase</shortName>
    </alternativeName>
</protein>
<keyword evidence="4 11" id="KW-0662">Pyridine nucleotide biosynthesis</keyword>
<dbReference type="GO" id="GO:0005524">
    <property type="term" value="F:ATP binding"/>
    <property type="evidence" value="ECO:0007669"/>
    <property type="project" value="UniProtKB-KW"/>
</dbReference>
<organism evidence="13 14">
    <name type="scientific">Andreprevotia lacus DSM 23236</name>
    <dbReference type="NCBI Taxonomy" id="1121001"/>
    <lineage>
        <taxon>Bacteria</taxon>
        <taxon>Pseudomonadati</taxon>
        <taxon>Pseudomonadota</taxon>
        <taxon>Betaproteobacteria</taxon>
        <taxon>Neisseriales</taxon>
        <taxon>Chitinibacteraceae</taxon>
        <taxon>Andreprevotia</taxon>
    </lineage>
</organism>
<keyword evidence="9 11" id="KW-0520">NAD</keyword>
<evidence type="ECO:0000256" key="5">
    <source>
        <dbReference type="ARBA" id="ARBA00022679"/>
    </source>
</evidence>
<evidence type="ECO:0000313" key="13">
    <source>
        <dbReference type="EMBL" id="SMC29796.1"/>
    </source>
</evidence>
<dbReference type="CDD" id="cd02165">
    <property type="entry name" value="NMNAT"/>
    <property type="match status" value="1"/>
</dbReference>
<dbReference type="Pfam" id="PF01467">
    <property type="entry name" value="CTP_transf_like"/>
    <property type="match status" value="1"/>
</dbReference>
<dbReference type="PANTHER" id="PTHR39321">
    <property type="entry name" value="NICOTINATE-NUCLEOTIDE ADENYLYLTRANSFERASE-RELATED"/>
    <property type="match status" value="1"/>
</dbReference>
<evidence type="ECO:0000256" key="1">
    <source>
        <dbReference type="ARBA" id="ARBA00002324"/>
    </source>
</evidence>
<dbReference type="Proteomes" id="UP000192761">
    <property type="component" value="Unassembled WGS sequence"/>
</dbReference>
<evidence type="ECO:0000256" key="11">
    <source>
        <dbReference type="HAMAP-Rule" id="MF_00244"/>
    </source>
</evidence>
<sequence>MNALGIYGGSFDPIHHGHLTLARTLRDCFALPQVRLIPTGLPPHRAVSRVSPAQRLAWVQQAVAGDPGLAADDREVRRNGYCYTVETLQEIQREQPDALLVWLIGGDSLMQLDRWRDWHTLLELGHLVVAARPGYDLAALPVEIAEEFAKRHVSATPQALARGKISLLPSPLLTVSSTELREKLVRGEDVSALTPVADAVTQSGLYRF</sequence>
<keyword evidence="14" id="KW-1185">Reference proteome</keyword>
<evidence type="ECO:0000256" key="3">
    <source>
        <dbReference type="ARBA" id="ARBA00009014"/>
    </source>
</evidence>
<evidence type="ECO:0000256" key="10">
    <source>
        <dbReference type="ARBA" id="ARBA00048721"/>
    </source>
</evidence>
<evidence type="ECO:0000256" key="7">
    <source>
        <dbReference type="ARBA" id="ARBA00022741"/>
    </source>
</evidence>
<dbReference type="NCBIfam" id="TIGR00482">
    <property type="entry name" value="nicotinate (nicotinamide) nucleotide adenylyltransferase"/>
    <property type="match status" value="1"/>
</dbReference>
<evidence type="ECO:0000256" key="6">
    <source>
        <dbReference type="ARBA" id="ARBA00022695"/>
    </source>
</evidence>
<accession>A0A1W1Y0W7</accession>
<dbReference type="SUPFAM" id="SSF52374">
    <property type="entry name" value="Nucleotidylyl transferase"/>
    <property type="match status" value="1"/>
</dbReference>
<dbReference type="NCBIfam" id="TIGR00125">
    <property type="entry name" value="cyt_tran_rel"/>
    <property type="match status" value="1"/>
</dbReference>